<evidence type="ECO:0000259" key="5">
    <source>
        <dbReference type="PROSITE" id="PS51898"/>
    </source>
</evidence>
<dbReference type="AlphaFoldDB" id="A0A2N5IPC1"/>
<dbReference type="Pfam" id="PF00589">
    <property type="entry name" value="Phage_integrase"/>
    <property type="match status" value="1"/>
</dbReference>
<evidence type="ECO:0000256" key="4">
    <source>
        <dbReference type="ARBA" id="ARBA00023172"/>
    </source>
</evidence>
<evidence type="ECO:0000256" key="1">
    <source>
        <dbReference type="ARBA" id="ARBA00008857"/>
    </source>
</evidence>
<evidence type="ECO:0000256" key="3">
    <source>
        <dbReference type="ARBA" id="ARBA00023125"/>
    </source>
</evidence>
<dbReference type="EMBL" id="CP071591">
    <property type="protein sequence ID" value="QSY57802.1"/>
    <property type="molecule type" value="Genomic_DNA"/>
</dbReference>
<dbReference type="InterPro" id="IPR050808">
    <property type="entry name" value="Phage_Integrase"/>
</dbReference>
<accession>A0A2N5IPC1</accession>
<dbReference type="GO" id="GO:0003677">
    <property type="term" value="F:DNA binding"/>
    <property type="evidence" value="ECO:0007669"/>
    <property type="project" value="UniProtKB-KW"/>
</dbReference>
<reference evidence="7 10" key="2">
    <citation type="submission" date="2021-03" db="EMBL/GenBank/DDBJ databases">
        <title>Genome sequencing of Bifidobacterium imperatoris JCM 32708.</title>
        <authorList>
            <person name="Kim J."/>
        </authorList>
    </citation>
    <scope>NUCLEOTIDE SEQUENCE [LARGE SCALE GENOMIC DNA]</scope>
    <source>
        <strain evidence="7 10">JCM 32708</strain>
    </source>
</reference>
<dbReference type="Proteomes" id="UP000234855">
    <property type="component" value="Unassembled WGS sequence"/>
</dbReference>
<dbReference type="PANTHER" id="PTHR30629:SF2">
    <property type="entry name" value="PROPHAGE INTEGRASE INTS-RELATED"/>
    <property type="match status" value="1"/>
</dbReference>
<evidence type="ECO:0000313" key="7">
    <source>
        <dbReference type="EMBL" id="QSY57760.1"/>
    </source>
</evidence>
<comment type="similarity">
    <text evidence="1">Belongs to the 'phage' integrase family.</text>
</comment>
<feature type="domain" description="Tyr recombinase" evidence="5">
    <location>
        <begin position="168"/>
        <end position="367"/>
    </location>
</feature>
<dbReference type="Pfam" id="PF22022">
    <property type="entry name" value="Phage_int_M"/>
    <property type="match status" value="1"/>
</dbReference>
<evidence type="ECO:0000313" key="8">
    <source>
        <dbReference type="EMBL" id="QSY57802.1"/>
    </source>
</evidence>
<keyword evidence="4" id="KW-0233">DNA recombination</keyword>
<dbReference type="PANTHER" id="PTHR30629">
    <property type="entry name" value="PROPHAGE INTEGRASE"/>
    <property type="match status" value="1"/>
</dbReference>
<dbReference type="GO" id="GO:0006310">
    <property type="term" value="P:DNA recombination"/>
    <property type="evidence" value="ECO:0007669"/>
    <property type="project" value="UniProtKB-KW"/>
</dbReference>
<keyword evidence="3" id="KW-0238">DNA-binding</keyword>
<protein>
    <submittedName>
        <fullName evidence="6 7">Integrase</fullName>
    </submittedName>
</protein>
<organism evidence="6 9">
    <name type="scientific">Bifidobacterium imperatoris</name>
    <dbReference type="NCBI Taxonomy" id="2020965"/>
    <lineage>
        <taxon>Bacteria</taxon>
        <taxon>Bacillati</taxon>
        <taxon>Actinomycetota</taxon>
        <taxon>Actinomycetes</taxon>
        <taxon>Bifidobacteriales</taxon>
        <taxon>Bifidobacteriaceae</taxon>
        <taxon>Bifidobacterium</taxon>
    </lineage>
</organism>
<gene>
    <name evidence="8" type="ORF">BLI708_00175</name>
    <name evidence="7" type="ORF">BLI708_11330</name>
    <name evidence="6" type="ORF">Tam1G_2146</name>
</gene>
<dbReference type="GO" id="GO:0015074">
    <property type="term" value="P:DNA integration"/>
    <property type="evidence" value="ECO:0007669"/>
    <property type="project" value="UniProtKB-KW"/>
</dbReference>
<dbReference type="InterPro" id="IPR011010">
    <property type="entry name" value="DNA_brk_join_enz"/>
</dbReference>
<sequence length="398" mass="44716">MANIVKYQTSKGETRYRVRYRKPDGTQTDKRGFKRKIDATNWMAEHVTIAKASDTFVDPQGGRKTIDSIYKEWLAVRTPFWKPSYRSSIETAWSTHVEPQWANRRIGDITNAELQAWVSELSSRRSASVVLRAVGIMDGMLGKACRDRLLQRNPCDGLELPRKPKRKERRIYLSIPQLIGFANECGNAMRIGEERRALVLLLGFCGLRWGEAAALRKEDVNIEERKLTIRHNIVAVKGKPVEGTPKSYEMRTLYMPAIVTDALAPVLAHRKRGERVFSDPSGKPIREQSASAVKGNRTWWPSALKRLGWDSDDWPSPHDLRHTAASIAVHAGANVKGLQRMLGHSSAAMTLDVYADLFDSDLLDVTRMVDAAVQLESGAERECGQNVGKNVPEPTVMV</sequence>
<dbReference type="Proteomes" id="UP000663067">
    <property type="component" value="Chromosome"/>
</dbReference>
<dbReference type="EMBL" id="CP071591">
    <property type="protein sequence ID" value="QSY57760.1"/>
    <property type="molecule type" value="Genomic_DNA"/>
</dbReference>
<dbReference type="InterPro" id="IPR010998">
    <property type="entry name" value="Integrase_recombinase_N"/>
</dbReference>
<dbReference type="PROSITE" id="PS51898">
    <property type="entry name" value="TYR_RECOMBINASE"/>
    <property type="match status" value="1"/>
</dbReference>
<dbReference type="Gene3D" id="1.10.443.10">
    <property type="entry name" value="Intergrase catalytic core"/>
    <property type="match status" value="1"/>
</dbReference>
<evidence type="ECO:0000313" key="10">
    <source>
        <dbReference type="Proteomes" id="UP000663067"/>
    </source>
</evidence>
<dbReference type="RefSeq" id="WP_101626565.1">
    <property type="nucleotide sequence ID" value="NZ_NMWV01000043.1"/>
</dbReference>
<keyword evidence="10" id="KW-1185">Reference proteome</keyword>
<reference evidence="6 9" key="1">
    <citation type="submission" date="2017-07" db="EMBL/GenBank/DDBJ databases">
        <title>Bifidobacterium novel species.</title>
        <authorList>
            <person name="Lugli G.A."/>
            <person name="Milani C."/>
            <person name="Duranti S."/>
            <person name="Mangifesta M."/>
        </authorList>
    </citation>
    <scope>NUCLEOTIDE SEQUENCE [LARGE SCALE GENOMIC DNA]</scope>
    <source>
        <strain evidence="6 9">45</strain>
    </source>
</reference>
<dbReference type="InterPro" id="IPR013762">
    <property type="entry name" value="Integrase-like_cat_sf"/>
</dbReference>
<dbReference type="EMBL" id="NMWV01000043">
    <property type="protein sequence ID" value="PLS23805.1"/>
    <property type="molecule type" value="Genomic_DNA"/>
</dbReference>
<dbReference type="InterPro" id="IPR002104">
    <property type="entry name" value="Integrase_catalytic"/>
</dbReference>
<keyword evidence="2" id="KW-0229">DNA integration</keyword>
<evidence type="ECO:0000313" key="9">
    <source>
        <dbReference type="Proteomes" id="UP000234855"/>
    </source>
</evidence>
<name>A0A2N5IPC1_9BIFI</name>
<evidence type="ECO:0000256" key="2">
    <source>
        <dbReference type="ARBA" id="ARBA00022908"/>
    </source>
</evidence>
<dbReference type="InterPro" id="IPR053876">
    <property type="entry name" value="Phage_int_M"/>
</dbReference>
<dbReference type="CDD" id="cd01189">
    <property type="entry name" value="INT_ICEBs1_C_like"/>
    <property type="match status" value="1"/>
</dbReference>
<evidence type="ECO:0000313" key="6">
    <source>
        <dbReference type="EMBL" id="PLS23805.1"/>
    </source>
</evidence>
<dbReference type="Gene3D" id="1.10.150.130">
    <property type="match status" value="1"/>
</dbReference>
<proteinExistence type="inferred from homology"/>
<dbReference type="SUPFAM" id="SSF56349">
    <property type="entry name" value="DNA breaking-rejoining enzymes"/>
    <property type="match status" value="1"/>
</dbReference>